<evidence type="ECO:0000256" key="1">
    <source>
        <dbReference type="ARBA" id="ARBA00004442"/>
    </source>
</evidence>
<dbReference type="AlphaFoldDB" id="A0A077ECX0"/>
<keyword evidence="5" id="KW-0998">Cell outer membrane</keyword>
<evidence type="ECO:0000256" key="5">
    <source>
        <dbReference type="ARBA" id="ARBA00023237"/>
    </source>
</evidence>
<reference evidence="9" key="1">
    <citation type="journal article" date="2013" name="Lancet">
        <title>First case of E anophelis outbreak in an intensive-care unit.</title>
        <authorList>
            <person name="Teo J."/>
            <person name="Tan S.Y."/>
            <person name="Tay M."/>
            <person name="Ding Y."/>
            <person name="Kjelleberg S."/>
            <person name="Givskov M."/>
            <person name="Lin R.T."/>
            <person name="Yang L."/>
        </authorList>
    </citation>
    <scope>NUCLEOTIDE SEQUENCE [LARGE SCALE GENOMIC DNA]</scope>
    <source>
        <strain evidence="9">NUHP1</strain>
    </source>
</reference>
<evidence type="ECO:0000256" key="2">
    <source>
        <dbReference type="ARBA" id="ARBA00006275"/>
    </source>
</evidence>
<organism evidence="9 10">
    <name type="scientific">Elizabethkingia anophelis NUHP1</name>
    <dbReference type="NCBI Taxonomy" id="1338011"/>
    <lineage>
        <taxon>Bacteria</taxon>
        <taxon>Pseudomonadati</taxon>
        <taxon>Bacteroidota</taxon>
        <taxon>Flavobacteriia</taxon>
        <taxon>Flavobacteriales</taxon>
        <taxon>Weeksellaceae</taxon>
        <taxon>Elizabethkingia</taxon>
    </lineage>
</organism>
<dbReference type="InterPro" id="IPR011990">
    <property type="entry name" value="TPR-like_helical_dom_sf"/>
</dbReference>
<dbReference type="Pfam" id="PF14322">
    <property type="entry name" value="SusD-like_3"/>
    <property type="match status" value="1"/>
</dbReference>
<dbReference type="RefSeq" id="WP_024564894.1">
    <property type="nucleotide sequence ID" value="NZ_CP007547.1"/>
</dbReference>
<evidence type="ECO:0000256" key="4">
    <source>
        <dbReference type="ARBA" id="ARBA00023136"/>
    </source>
</evidence>
<evidence type="ECO:0000256" key="6">
    <source>
        <dbReference type="SAM" id="SignalP"/>
    </source>
</evidence>
<gene>
    <name evidence="9" type="ORF">BD94_0728</name>
</gene>
<dbReference type="PROSITE" id="PS51257">
    <property type="entry name" value="PROKAR_LIPOPROTEIN"/>
    <property type="match status" value="1"/>
</dbReference>
<feature type="domain" description="RagB/SusD" evidence="7">
    <location>
        <begin position="302"/>
        <end position="574"/>
    </location>
</feature>
<dbReference type="EMBL" id="CP007547">
    <property type="protein sequence ID" value="AIL44503.1"/>
    <property type="molecule type" value="Genomic_DNA"/>
</dbReference>
<dbReference type="KEGG" id="eao:BD94_0728"/>
<evidence type="ECO:0000256" key="3">
    <source>
        <dbReference type="ARBA" id="ARBA00022729"/>
    </source>
</evidence>
<dbReference type="SUPFAM" id="SSF48452">
    <property type="entry name" value="TPR-like"/>
    <property type="match status" value="1"/>
</dbReference>
<dbReference type="Gene3D" id="1.25.40.390">
    <property type="match status" value="1"/>
</dbReference>
<name>A0A077ECX0_9FLAO</name>
<dbReference type="HOGENOM" id="CLU_015553_0_1_10"/>
<feature type="domain" description="SusD-like N-terminal" evidence="8">
    <location>
        <begin position="65"/>
        <end position="213"/>
    </location>
</feature>
<dbReference type="InterPro" id="IPR033985">
    <property type="entry name" value="SusD-like_N"/>
</dbReference>
<evidence type="ECO:0000313" key="10">
    <source>
        <dbReference type="Proteomes" id="UP000028933"/>
    </source>
</evidence>
<comment type="subcellular location">
    <subcellularLocation>
        <location evidence="1">Cell outer membrane</location>
    </subcellularLocation>
</comment>
<reference evidence="9" key="2">
    <citation type="journal article" date="2015" name="Genome Biol. Evol.">
        <title>Complete Genome Sequence and Transcriptomic Analysis of the Novel Pathogen Elizabethkingia anophelis in Response to Oxidative Stress.</title>
        <authorList>
            <person name="Li Y."/>
            <person name="Liu Y."/>
            <person name="Chew S.C."/>
            <person name="Tay M."/>
            <person name="Salido M.M."/>
            <person name="Teo J."/>
            <person name="Lauro F.M."/>
            <person name="Givskov M."/>
            <person name="Yang L."/>
        </authorList>
    </citation>
    <scope>NUCLEOTIDE SEQUENCE</scope>
    <source>
        <strain evidence="9">NUHP1</strain>
    </source>
</reference>
<comment type="similarity">
    <text evidence="2">Belongs to the SusD family.</text>
</comment>
<dbReference type="Pfam" id="PF07980">
    <property type="entry name" value="SusD_RagB"/>
    <property type="match status" value="1"/>
</dbReference>
<evidence type="ECO:0000259" key="8">
    <source>
        <dbReference type="Pfam" id="PF14322"/>
    </source>
</evidence>
<protein>
    <submittedName>
        <fullName evidence="9">Putative outer membrane protein, probably involved in nutrient binding</fullName>
    </submittedName>
</protein>
<sequence>MKKNIIYIGLLALTLGISLVSCNTDRFPETEMSDANFWNTESDVRLAANFFYTTLPGLAETSENWSADAYPNNNGNNISDGSRVAPTSSSDYSYYNIFQANNLIEKAPGVIAKGADATAINRYVGEARFFRAWYYFEMLKRFGGVPIITKTMKIDDPDVFKPRATRDEVLDLIYSDLDYAISVLRTPDQLEAVKEYGRISNTAALAFKARVGLFEGTRAKFHNYGDPQKHLNIAKECSEKVINSGQHALYSTPTTAANGQKLNDAYYNLFQEVGEGRVNKENIIVRAYGVNVNNNVISHLTQRIYEGNNIVPTNNFVSRYLMADGLPITKSPLFKAPDATMTHADFFKKRDPRMSFTLFKKGDEFIATTNYTIPNPTLQKSGYGIRKYANKNDWTYQRSFIDRPVLRYAEVLLTYAEAVYELTGSISDGDLDKTVNQLRARLPQINIGTDAAPNYVSMAKLSNTLVSSNGLDMREEIRRERRIELAYEGFSYWDLIRWKTAEKELPQTLYGSYLFSEYLTKEGGWSKTTPVDNNNYIILQTASLRKFDVNKDYLWPLPTGEIAKNPKIEQNPGW</sequence>
<evidence type="ECO:0000259" key="7">
    <source>
        <dbReference type="Pfam" id="PF07980"/>
    </source>
</evidence>
<accession>A0A077ECX0</accession>
<dbReference type="InterPro" id="IPR012944">
    <property type="entry name" value="SusD_RagB_dom"/>
</dbReference>
<dbReference type="STRING" id="1338011.BD94_0728"/>
<feature type="signal peptide" evidence="6">
    <location>
        <begin position="1"/>
        <end position="23"/>
    </location>
</feature>
<keyword evidence="3 6" id="KW-0732">Signal</keyword>
<dbReference type="eggNOG" id="COG0457">
    <property type="taxonomic scope" value="Bacteria"/>
</dbReference>
<keyword evidence="4" id="KW-0472">Membrane</keyword>
<proteinExistence type="inferred from homology"/>
<evidence type="ECO:0000313" key="9">
    <source>
        <dbReference type="EMBL" id="AIL44503.1"/>
    </source>
</evidence>
<dbReference type="GO" id="GO:0009279">
    <property type="term" value="C:cell outer membrane"/>
    <property type="evidence" value="ECO:0007669"/>
    <property type="project" value="UniProtKB-SubCell"/>
</dbReference>
<feature type="chain" id="PRO_5001717925" evidence="6">
    <location>
        <begin position="24"/>
        <end position="574"/>
    </location>
</feature>
<dbReference type="Proteomes" id="UP000028933">
    <property type="component" value="Chromosome"/>
</dbReference>